<dbReference type="InterPro" id="IPR000477">
    <property type="entry name" value="RT_dom"/>
</dbReference>
<gene>
    <name evidence="2" type="ORF">Pcinc_025118</name>
</gene>
<sequence length="322" mass="35728">MRVGTTHSASVAEEEGVTQGSVLSVTLLAVAINAIASSLPDGIANSMYVDNLAVWCAASRMSVAEWCMQLALDRVSRWTGSHGFRFSPSKTVAMLFCRIRGIHPVPDLFMSKLDYGCEVYSSATDARLRVLDPVHHAGVRLATGAFRSSPIPSLLVDANEPSLDLRRQSLMVRCWHRLHRLPDSLPCLAVSSDIMSQFYLLHSRTPWPFGFRVRKAMEEMGIDDFQICPVRVPRVAPWLFPEVFPCTCFTDKKESPPPVARSLFLEHAFTHMDSLHVYTDGSKSDAGVGFGVVFPDFSRGGRLPSVMSFLLLSSRPFYMPSK</sequence>
<feature type="domain" description="Reverse transcriptase" evidence="1">
    <location>
        <begin position="1"/>
        <end position="104"/>
    </location>
</feature>
<protein>
    <recommendedName>
        <fullName evidence="1">Reverse transcriptase domain-containing protein</fullName>
    </recommendedName>
</protein>
<dbReference type="EMBL" id="JAWQEG010002817">
    <property type="protein sequence ID" value="KAK3869595.1"/>
    <property type="molecule type" value="Genomic_DNA"/>
</dbReference>
<keyword evidence="3" id="KW-1185">Reference proteome</keyword>
<name>A0AAE1F8P2_PETCI</name>
<evidence type="ECO:0000259" key="1">
    <source>
        <dbReference type="PROSITE" id="PS50878"/>
    </source>
</evidence>
<proteinExistence type="predicted"/>
<reference evidence="2" key="1">
    <citation type="submission" date="2023-10" db="EMBL/GenBank/DDBJ databases">
        <title>Genome assemblies of two species of porcelain crab, Petrolisthes cinctipes and Petrolisthes manimaculis (Anomura: Porcellanidae).</title>
        <authorList>
            <person name="Angst P."/>
        </authorList>
    </citation>
    <scope>NUCLEOTIDE SEQUENCE</scope>
    <source>
        <strain evidence="2">PB745_01</strain>
        <tissue evidence="2">Gill</tissue>
    </source>
</reference>
<dbReference type="AlphaFoldDB" id="A0AAE1F8P2"/>
<evidence type="ECO:0000313" key="2">
    <source>
        <dbReference type="EMBL" id="KAK3869595.1"/>
    </source>
</evidence>
<evidence type="ECO:0000313" key="3">
    <source>
        <dbReference type="Proteomes" id="UP001286313"/>
    </source>
</evidence>
<dbReference type="PROSITE" id="PS50878">
    <property type="entry name" value="RT_POL"/>
    <property type="match status" value="1"/>
</dbReference>
<organism evidence="2 3">
    <name type="scientific">Petrolisthes cinctipes</name>
    <name type="common">Flat porcelain crab</name>
    <dbReference type="NCBI Taxonomy" id="88211"/>
    <lineage>
        <taxon>Eukaryota</taxon>
        <taxon>Metazoa</taxon>
        <taxon>Ecdysozoa</taxon>
        <taxon>Arthropoda</taxon>
        <taxon>Crustacea</taxon>
        <taxon>Multicrustacea</taxon>
        <taxon>Malacostraca</taxon>
        <taxon>Eumalacostraca</taxon>
        <taxon>Eucarida</taxon>
        <taxon>Decapoda</taxon>
        <taxon>Pleocyemata</taxon>
        <taxon>Anomura</taxon>
        <taxon>Galatheoidea</taxon>
        <taxon>Porcellanidae</taxon>
        <taxon>Petrolisthes</taxon>
    </lineage>
</organism>
<accession>A0AAE1F8P2</accession>
<dbReference type="Pfam" id="PF00078">
    <property type="entry name" value="RVT_1"/>
    <property type="match status" value="1"/>
</dbReference>
<comment type="caution">
    <text evidence="2">The sequence shown here is derived from an EMBL/GenBank/DDBJ whole genome shotgun (WGS) entry which is preliminary data.</text>
</comment>
<dbReference type="Proteomes" id="UP001286313">
    <property type="component" value="Unassembled WGS sequence"/>
</dbReference>